<sequence>MYLLFFFLTCIIVVTCDVVEIEIFKIESRRERLVRVGKWEEYMQELNNSTESYYNNKKIIFQHVNDYNDLEYLGNITVGTPGQMFNVVLDTGSANLWVVDKSCGTQKNRNAACKGKSKFDSKKSKTYKRMKGKFHITYGIGYAKGFLGQDTVTFLGVKKSKLKLKRITFGQATSISQDDANDPIDGILGLGFQSLAEKKIVPPMTVAVKRNLLKKPVFTVYLKQMGGNAYGPIGGKFTYGAVNQDNCGPVIGYQKLSSASYWQFKMQQISVKNKVYIGGFSAIADTGTSLLGASPTIANGLANAIGAQYVPQYGVYMVKCDVKFNGLNLKLLKMNLRIREKHMVVPFAGKFCVFNIQPFESFGYGPTFILGDPLHRSYCVIYDIGRKRIGFARPKK</sequence>
<keyword evidence="5" id="KW-0732">Signal</keyword>
<dbReference type="InterPro" id="IPR001461">
    <property type="entry name" value="Aspartic_peptidase_A1"/>
</dbReference>
<dbReference type="Pfam" id="PF00026">
    <property type="entry name" value="Asp"/>
    <property type="match status" value="1"/>
</dbReference>
<dbReference type="PANTHER" id="PTHR47966">
    <property type="entry name" value="BETA-SITE APP-CLEAVING ENZYME, ISOFORM A-RELATED"/>
    <property type="match status" value="1"/>
</dbReference>
<feature type="active site" evidence="2">
    <location>
        <position position="285"/>
    </location>
</feature>
<evidence type="ECO:0000256" key="3">
    <source>
        <dbReference type="PIRSR" id="PIRSR601461-2"/>
    </source>
</evidence>
<comment type="similarity">
    <text evidence="1 4">Belongs to the peptidase A1 family.</text>
</comment>
<evidence type="ECO:0000259" key="6">
    <source>
        <dbReference type="PROSITE" id="PS51767"/>
    </source>
</evidence>
<evidence type="ECO:0000313" key="7">
    <source>
        <dbReference type="Proteomes" id="UP000038045"/>
    </source>
</evidence>
<dbReference type="CDD" id="cd05471">
    <property type="entry name" value="pepsin_like"/>
    <property type="match status" value="1"/>
</dbReference>
<feature type="disulfide bond" evidence="3">
    <location>
        <begin position="103"/>
        <end position="113"/>
    </location>
</feature>
<evidence type="ECO:0000256" key="4">
    <source>
        <dbReference type="RuleBase" id="RU000454"/>
    </source>
</evidence>
<dbReference type="PROSITE" id="PS00141">
    <property type="entry name" value="ASP_PROTEASE"/>
    <property type="match status" value="1"/>
</dbReference>
<dbReference type="STRING" id="131310.A0A0N4ZCD3"/>
<dbReference type="InterPro" id="IPR034164">
    <property type="entry name" value="Pepsin-like_dom"/>
</dbReference>
<proteinExistence type="inferred from homology"/>
<reference evidence="8" key="1">
    <citation type="submission" date="2017-02" db="UniProtKB">
        <authorList>
            <consortium name="WormBaseParasite"/>
        </authorList>
    </citation>
    <scope>IDENTIFICATION</scope>
</reference>
<dbReference type="SUPFAM" id="SSF50630">
    <property type="entry name" value="Acid proteases"/>
    <property type="match status" value="1"/>
</dbReference>
<dbReference type="Gene3D" id="2.40.70.10">
    <property type="entry name" value="Acid Proteases"/>
    <property type="match status" value="2"/>
</dbReference>
<feature type="signal peptide" evidence="5">
    <location>
        <begin position="1"/>
        <end position="16"/>
    </location>
</feature>
<evidence type="ECO:0000256" key="5">
    <source>
        <dbReference type="SAM" id="SignalP"/>
    </source>
</evidence>
<evidence type="ECO:0000256" key="1">
    <source>
        <dbReference type="ARBA" id="ARBA00007447"/>
    </source>
</evidence>
<protein>
    <submittedName>
        <fullName evidence="8">Peptidase A1 domain-containing protein</fullName>
    </submittedName>
</protein>
<dbReference type="AlphaFoldDB" id="A0A0N4ZCD3"/>
<keyword evidence="3" id="KW-1015">Disulfide bond</keyword>
<dbReference type="InterPro" id="IPR021109">
    <property type="entry name" value="Peptidase_aspartic_dom_sf"/>
</dbReference>
<dbReference type="GO" id="GO:0006508">
    <property type="term" value="P:proteolysis"/>
    <property type="evidence" value="ECO:0007669"/>
    <property type="project" value="UniProtKB-KW"/>
</dbReference>
<dbReference type="WBParaSite" id="PTRK_0000518600.1">
    <property type="protein sequence ID" value="PTRK_0000518600.1"/>
    <property type="gene ID" value="PTRK_0000518600"/>
</dbReference>
<dbReference type="GO" id="GO:0004190">
    <property type="term" value="F:aspartic-type endopeptidase activity"/>
    <property type="evidence" value="ECO:0007669"/>
    <property type="project" value="UniProtKB-KW"/>
</dbReference>
<dbReference type="FunFam" id="2.40.70.10:FF:000008">
    <property type="entry name" value="Cathepsin D"/>
    <property type="match status" value="1"/>
</dbReference>
<feature type="active site" evidence="2">
    <location>
        <position position="90"/>
    </location>
</feature>
<keyword evidence="4" id="KW-0064">Aspartyl protease</keyword>
<feature type="domain" description="Peptidase A1" evidence="6">
    <location>
        <begin position="72"/>
        <end position="392"/>
    </location>
</feature>
<dbReference type="InterPro" id="IPR033121">
    <property type="entry name" value="PEPTIDASE_A1"/>
</dbReference>
<dbReference type="PRINTS" id="PR00792">
    <property type="entry name" value="PEPSIN"/>
</dbReference>
<dbReference type="PROSITE" id="PS51767">
    <property type="entry name" value="PEPTIDASE_A1"/>
    <property type="match status" value="1"/>
</dbReference>
<dbReference type="PANTHER" id="PTHR47966:SF45">
    <property type="entry name" value="PEPTIDASE A1 DOMAIN-CONTAINING PROTEIN"/>
    <property type="match status" value="1"/>
</dbReference>
<dbReference type="GO" id="GO:0005764">
    <property type="term" value="C:lysosome"/>
    <property type="evidence" value="ECO:0007669"/>
    <property type="project" value="TreeGrafter"/>
</dbReference>
<keyword evidence="4" id="KW-0378">Hydrolase</keyword>
<evidence type="ECO:0000256" key="2">
    <source>
        <dbReference type="PIRSR" id="PIRSR601461-1"/>
    </source>
</evidence>
<dbReference type="InterPro" id="IPR001969">
    <property type="entry name" value="Aspartic_peptidase_AS"/>
</dbReference>
<accession>A0A0N4ZCD3</accession>
<feature type="chain" id="PRO_5005891474" evidence="5">
    <location>
        <begin position="17"/>
        <end position="396"/>
    </location>
</feature>
<keyword evidence="7" id="KW-1185">Reference proteome</keyword>
<organism evidence="7 8">
    <name type="scientific">Parastrongyloides trichosuri</name>
    <name type="common">Possum-specific nematode worm</name>
    <dbReference type="NCBI Taxonomy" id="131310"/>
    <lineage>
        <taxon>Eukaryota</taxon>
        <taxon>Metazoa</taxon>
        <taxon>Ecdysozoa</taxon>
        <taxon>Nematoda</taxon>
        <taxon>Chromadorea</taxon>
        <taxon>Rhabditida</taxon>
        <taxon>Tylenchina</taxon>
        <taxon>Panagrolaimomorpha</taxon>
        <taxon>Strongyloidoidea</taxon>
        <taxon>Strongyloididae</taxon>
        <taxon>Parastrongyloides</taxon>
    </lineage>
</organism>
<dbReference type="Proteomes" id="UP000038045">
    <property type="component" value="Unplaced"/>
</dbReference>
<name>A0A0N4ZCD3_PARTI</name>
<keyword evidence="4" id="KW-0645">Protease</keyword>
<evidence type="ECO:0000313" key="8">
    <source>
        <dbReference type="WBParaSite" id="PTRK_0000518600.1"/>
    </source>
</evidence>